<evidence type="ECO:0000256" key="1">
    <source>
        <dbReference type="SAM" id="MobiDB-lite"/>
    </source>
</evidence>
<comment type="caution">
    <text evidence="2">The sequence shown here is derived from an EMBL/GenBank/DDBJ whole genome shotgun (WGS) entry which is preliminary data.</text>
</comment>
<proteinExistence type="predicted"/>
<reference evidence="2" key="1">
    <citation type="submission" date="2019-03" db="EMBL/GenBank/DDBJ databases">
        <title>Long read genome sequence of the mycoparasitic Pythium oligandrum ATCC 38472 isolated from sugarbeet rhizosphere.</title>
        <authorList>
            <person name="Gaulin E."/>
        </authorList>
    </citation>
    <scope>NUCLEOTIDE SEQUENCE</scope>
    <source>
        <strain evidence="2">ATCC 38472_TT</strain>
    </source>
</reference>
<protein>
    <submittedName>
        <fullName evidence="2">Uncharacterized protein</fullName>
    </submittedName>
</protein>
<feature type="region of interest" description="Disordered" evidence="1">
    <location>
        <begin position="182"/>
        <end position="235"/>
    </location>
</feature>
<name>A0A8K1CBS2_PYTOL</name>
<feature type="compositionally biased region" description="Basic and acidic residues" evidence="1">
    <location>
        <begin position="197"/>
        <end position="213"/>
    </location>
</feature>
<evidence type="ECO:0000313" key="2">
    <source>
        <dbReference type="EMBL" id="TMW60093.1"/>
    </source>
</evidence>
<dbReference type="Proteomes" id="UP000794436">
    <property type="component" value="Unassembled WGS sequence"/>
</dbReference>
<organism evidence="2 3">
    <name type="scientific">Pythium oligandrum</name>
    <name type="common">Mycoparasitic fungus</name>
    <dbReference type="NCBI Taxonomy" id="41045"/>
    <lineage>
        <taxon>Eukaryota</taxon>
        <taxon>Sar</taxon>
        <taxon>Stramenopiles</taxon>
        <taxon>Oomycota</taxon>
        <taxon>Peronosporomycetes</taxon>
        <taxon>Pythiales</taxon>
        <taxon>Pythiaceae</taxon>
        <taxon>Pythium</taxon>
    </lineage>
</organism>
<gene>
    <name evidence="2" type="ORF">Poli38472_000135</name>
</gene>
<evidence type="ECO:0000313" key="3">
    <source>
        <dbReference type="Proteomes" id="UP000794436"/>
    </source>
</evidence>
<dbReference type="OrthoDB" id="125613at2759"/>
<feature type="region of interest" description="Disordered" evidence="1">
    <location>
        <begin position="1"/>
        <end position="29"/>
    </location>
</feature>
<sequence>MSEDEHREQVTANQSIVVAKEDAQDNDESLPSQVDVKSFYYLEVRLEHSAPLSNWRFRVVFTDLSVVSRPSVTVDNVPVNAENCLLFTTPNDRGTVVITTYFDSVTHFPHIRKPRELYGHCIRILVHSISPVQRVVIDTLVHFLVEPSTDHPMPPTPETPTPNLDTLQIAVPRPLAAVESDYTGWQSDDDEQQSLRTEQECTTVDRKKTELKQMRARMKHKMQQEQRLLQSPHRR</sequence>
<dbReference type="EMBL" id="SPLM01000108">
    <property type="protein sequence ID" value="TMW60093.1"/>
    <property type="molecule type" value="Genomic_DNA"/>
</dbReference>
<dbReference type="AlphaFoldDB" id="A0A8K1CBS2"/>
<accession>A0A8K1CBS2</accession>
<keyword evidence="3" id="KW-1185">Reference proteome</keyword>